<dbReference type="InterPro" id="IPR020472">
    <property type="entry name" value="WD40_PAC1"/>
</dbReference>
<dbReference type="Proteomes" id="UP000534294">
    <property type="component" value="Unassembled WGS sequence"/>
</dbReference>
<feature type="repeat" description="WD" evidence="6">
    <location>
        <begin position="370"/>
        <end position="411"/>
    </location>
</feature>
<dbReference type="SMART" id="SM00320">
    <property type="entry name" value="WD40"/>
    <property type="match status" value="6"/>
</dbReference>
<dbReference type="InterPro" id="IPR011429">
    <property type="entry name" value="Cyt_c_Planctomycete-type"/>
</dbReference>
<dbReference type="InterPro" id="IPR015943">
    <property type="entry name" value="WD40/YVTN_repeat-like_dom_sf"/>
</dbReference>
<dbReference type="PROSITE" id="PS00678">
    <property type="entry name" value="WD_REPEATS_1"/>
    <property type="match status" value="1"/>
</dbReference>
<name>A0A7W7YQ76_9BACT</name>
<reference evidence="10 11" key="1">
    <citation type="submission" date="2020-08" db="EMBL/GenBank/DDBJ databases">
        <title>Genomic Encyclopedia of Type Strains, Phase IV (KMG-IV): sequencing the most valuable type-strain genomes for metagenomic binning, comparative biology and taxonomic classification.</title>
        <authorList>
            <person name="Goeker M."/>
        </authorList>
    </citation>
    <scope>NUCLEOTIDE SEQUENCE [LARGE SCALE GENOMIC DNA]</scope>
    <source>
        <strain evidence="10 11">DSM 12251</strain>
    </source>
</reference>
<evidence type="ECO:0000259" key="9">
    <source>
        <dbReference type="PROSITE" id="PS51007"/>
    </source>
</evidence>
<dbReference type="PRINTS" id="PR00320">
    <property type="entry name" value="GPROTEINBRPT"/>
</dbReference>
<dbReference type="RefSeq" id="WP_184212752.1">
    <property type="nucleotide sequence ID" value="NZ_JACHIF010000012.1"/>
</dbReference>
<dbReference type="AlphaFoldDB" id="A0A7W7YQ76"/>
<dbReference type="Gene3D" id="2.130.10.10">
    <property type="entry name" value="YVTN repeat-like/Quinoprotein amine dehydrogenase"/>
    <property type="match status" value="2"/>
</dbReference>
<dbReference type="InterPro" id="IPR036909">
    <property type="entry name" value="Cyt_c-like_dom_sf"/>
</dbReference>
<dbReference type="PROSITE" id="PS50082">
    <property type="entry name" value="WD_REPEATS_2"/>
    <property type="match status" value="3"/>
</dbReference>
<dbReference type="InterPro" id="IPR009056">
    <property type="entry name" value="Cyt_c-like_dom"/>
</dbReference>
<evidence type="ECO:0000256" key="7">
    <source>
        <dbReference type="PROSITE-ProRule" id="PRU00433"/>
    </source>
</evidence>
<keyword evidence="11" id="KW-1185">Reference proteome</keyword>
<feature type="domain" description="Cytochrome c" evidence="9">
    <location>
        <begin position="30"/>
        <end position="128"/>
    </location>
</feature>
<dbReference type="InterPro" id="IPR036322">
    <property type="entry name" value="WD40_repeat_dom_sf"/>
</dbReference>
<dbReference type="Pfam" id="PF07635">
    <property type="entry name" value="PSCyt1"/>
    <property type="match status" value="1"/>
</dbReference>
<feature type="repeat" description="WD" evidence="6">
    <location>
        <begin position="238"/>
        <end position="279"/>
    </location>
</feature>
<accession>A0A7W7YQ76</accession>
<dbReference type="GO" id="GO:0046872">
    <property type="term" value="F:metal ion binding"/>
    <property type="evidence" value="ECO:0007669"/>
    <property type="project" value="UniProtKB-KW"/>
</dbReference>
<feature type="signal peptide" evidence="8">
    <location>
        <begin position="1"/>
        <end position="21"/>
    </location>
</feature>
<keyword evidence="3 7" id="KW-0479">Metal-binding</keyword>
<evidence type="ECO:0000313" key="10">
    <source>
        <dbReference type="EMBL" id="MBB5040207.1"/>
    </source>
</evidence>
<dbReference type="PANTHER" id="PTHR19879">
    <property type="entry name" value="TRANSCRIPTION INITIATION FACTOR TFIID"/>
    <property type="match status" value="1"/>
</dbReference>
<dbReference type="CDD" id="cd00200">
    <property type="entry name" value="WD40"/>
    <property type="match status" value="1"/>
</dbReference>
<evidence type="ECO:0000256" key="2">
    <source>
        <dbReference type="ARBA" id="ARBA00022617"/>
    </source>
</evidence>
<dbReference type="SUPFAM" id="SSF50978">
    <property type="entry name" value="WD40 repeat-like"/>
    <property type="match status" value="1"/>
</dbReference>
<keyword evidence="8" id="KW-0732">Signal</keyword>
<dbReference type="Pfam" id="PF00400">
    <property type="entry name" value="WD40"/>
    <property type="match status" value="3"/>
</dbReference>
<keyword evidence="2 7" id="KW-0349">Heme</keyword>
<sequence length="1221" mass="132190">MAQHLSFRFHFQLLLSTLVFAFLASAFSQESISYEKQILPIWDAYCMDCHGADDPDGGFALDTFASLMKGGEEGVSVVAGKAEESLLVKFLEGRSGRGGKNEFMPPGKRDKLKAEDISLIKAWINGGAKGPILAEQPAAPREVITPKIAPKVTPKRSIQAVAFSDAVKLIAVGRYGEVELVNPVTKVVVRKLAGFKGRVNALTFSADGATLYAAGGEAGISGEVRAWKTADGTALQTFTGHTDACYSLALSPDGKVLVTGGYDQKIRLWDVTNGAEIKLLKGHNGSVNGLAFRPDGKVLASASADRTVKLWSMPDGARLDTLSQPLKEQTAVLFSADGGQLYGVGMDSRIRVWKISPTAKEGSNSITTSRYAHEGGILGLALSRDGKTLATSATDRSMKVWDAASLTEKKVLEKQSDWSPALAFAEKGLLFSGRADGSLGVYDSVTGQPIVMAKPAAKPKMVVKSELTRILMPALQSGGTVTLNVQGKNLESNPQVLFNHPEITGVILADSLKPTDLQIRATAPATLPRGAYEMWLKTTHGETAKMKVYADDLSPISTNATTFQNGPMKVSRLPSSLWGTLVETGQQDVYQIRVKAGEELVFDLAVQQIGSTAKSPRLEILDTSLNVLALNRGLDPGSDPFIAWKAPQDGDYLIRVSNTTLDGSAGHLYHLTMGALPYVTGWQPLTVALNQETPVRLIGHHLDQVPEIKVKGEALGSLNVPMPTQGVRLRVMPSVQVKALPQAEETEPNDEFAKAQTISAPGIMNGRLLSKNQLGDTDHFVFDAKKGQSWIIETFAAMAGSPADTKIEVLDAKGQPVPRMLMQAVRDSYNNFRSVDANNPDIRLQNWEEMELNEYVYFNGDIMKTFRMPRGPDSGFLFYATEGKRRSYFDTSTTSHALDEACYTVIPHPLGTALVPNGLPVFTLNYSNDDEGSRTLGRDSRLTFTAPADGRYIIRVTDTRSLLGERFVYSLIIRQPAPDFTLTVDTNKVTAIPARSSIGFAVKADRQDGFEGPIRVDIANVPEGYYASSPVLIEEGHTLATGSLHALPTAKADADWSKVTVTATADIAGKAVSHNIPNFGKLTLGPAPKFVVYLEPEVDGKPVKREDIQTAQPLELTLVPGQTVKAWIRVERNSFDDLINFDVHNLPHGVIIDDIGLNGVQVRAKENERPIFFRCSNWVADQDRLCHVAMASARAEQDSAGVVTSFPILLKIRKPAGVAAR</sequence>
<dbReference type="Gene3D" id="2.60.120.380">
    <property type="match status" value="2"/>
</dbReference>
<evidence type="ECO:0000256" key="4">
    <source>
        <dbReference type="ARBA" id="ARBA00022737"/>
    </source>
</evidence>
<dbReference type="EMBL" id="JACHIF010000012">
    <property type="protein sequence ID" value="MBB5040207.1"/>
    <property type="molecule type" value="Genomic_DNA"/>
</dbReference>
<proteinExistence type="predicted"/>
<protein>
    <submittedName>
        <fullName evidence="10">WD40 repeat protein</fullName>
    </submittedName>
</protein>
<dbReference type="GO" id="GO:0009055">
    <property type="term" value="F:electron transfer activity"/>
    <property type="evidence" value="ECO:0007669"/>
    <property type="project" value="InterPro"/>
</dbReference>
<evidence type="ECO:0000256" key="8">
    <source>
        <dbReference type="SAM" id="SignalP"/>
    </source>
</evidence>
<dbReference type="GO" id="GO:0020037">
    <property type="term" value="F:heme binding"/>
    <property type="evidence" value="ECO:0007669"/>
    <property type="project" value="InterPro"/>
</dbReference>
<evidence type="ECO:0000256" key="6">
    <source>
        <dbReference type="PROSITE-ProRule" id="PRU00221"/>
    </source>
</evidence>
<dbReference type="InterPro" id="IPR019775">
    <property type="entry name" value="WD40_repeat_CS"/>
</dbReference>
<dbReference type="PROSITE" id="PS51007">
    <property type="entry name" value="CYTC"/>
    <property type="match status" value="1"/>
</dbReference>
<comment type="caution">
    <text evidence="10">The sequence shown here is derived from an EMBL/GenBank/DDBJ whole genome shotgun (WGS) entry which is preliminary data.</text>
</comment>
<evidence type="ECO:0000256" key="3">
    <source>
        <dbReference type="ARBA" id="ARBA00022723"/>
    </source>
</evidence>
<dbReference type="PROSITE" id="PS50294">
    <property type="entry name" value="WD_REPEATS_REGION"/>
    <property type="match status" value="3"/>
</dbReference>
<feature type="repeat" description="WD" evidence="6">
    <location>
        <begin position="280"/>
        <end position="321"/>
    </location>
</feature>
<gene>
    <name evidence="10" type="ORF">HNQ64_004488</name>
</gene>
<feature type="chain" id="PRO_5031178494" evidence="8">
    <location>
        <begin position="22"/>
        <end position="1221"/>
    </location>
</feature>
<dbReference type="SUPFAM" id="SSF46626">
    <property type="entry name" value="Cytochrome c"/>
    <property type="match status" value="1"/>
</dbReference>
<keyword evidence="4" id="KW-0677">Repeat</keyword>
<evidence type="ECO:0000313" key="11">
    <source>
        <dbReference type="Proteomes" id="UP000534294"/>
    </source>
</evidence>
<organism evidence="10 11">
    <name type="scientific">Prosthecobacter dejongeii</name>
    <dbReference type="NCBI Taxonomy" id="48465"/>
    <lineage>
        <taxon>Bacteria</taxon>
        <taxon>Pseudomonadati</taxon>
        <taxon>Verrucomicrobiota</taxon>
        <taxon>Verrucomicrobiia</taxon>
        <taxon>Verrucomicrobiales</taxon>
        <taxon>Verrucomicrobiaceae</taxon>
        <taxon>Prosthecobacter</taxon>
    </lineage>
</organism>
<evidence type="ECO:0000256" key="1">
    <source>
        <dbReference type="ARBA" id="ARBA00022574"/>
    </source>
</evidence>
<keyword evidence="1 6" id="KW-0853">WD repeat</keyword>
<dbReference type="InterPro" id="IPR001680">
    <property type="entry name" value="WD40_rpt"/>
</dbReference>
<keyword evidence="5 7" id="KW-0408">Iron</keyword>
<evidence type="ECO:0000256" key="5">
    <source>
        <dbReference type="ARBA" id="ARBA00023004"/>
    </source>
</evidence>
<dbReference type="PANTHER" id="PTHR19879:SF9">
    <property type="entry name" value="TRANSCRIPTION INITIATION FACTOR TFIID SUBUNIT 5"/>
    <property type="match status" value="1"/>
</dbReference>